<feature type="domain" description="Luciferase-like" evidence="1">
    <location>
        <begin position="3"/>
        <end position="69"/>
    </location>
</feature>
<dbReference type="Gene3D" id="3.20.20.30">
    <property type="entry name" value="Luciferase-like domain"/>
    <property type="match status" value="1"/>
</dbReference>
<proteinExistence type="predicted"/>
<dbReference type="SUPFAM" id="SSF51679">
    <property type="entry name" value="Bacterial luciferase-like"/>
    <property type="match status" value="1"/>
</dbReference>
<name>A0A2A5WUJ2_9GAMM</name>
<evidence type="ECO:0000259" key="1">
    <source>
        <dbReference type="Pfam" id="PF00296"/>
    </source>
</evidence>
<gene>
    <name evidence="2" type="ORF">CNE99_03985</name>
</gene>
<reference evidence="2 3" key="1">
    <citation type="submission" date="2017-08" db="EMBL/GenBank/DDBJ databases">
        <title>Fine stratification of microbial communities through a metagenomic profile of the photic zone.</title>
        <authorList>
            <person name="Haro-Moreno J.M."/>
            <person name="Lopez-Perez M."/>
            <person name="De La Torre J."/>
            <person name="Picazo A."/>
            <person name="Camacho A."/>
            <person name="Rodriguez-Valera F."/>
        </authorList>
    </citation>
    <scope>NUCLEOTIDE SEQUENCE [LARGE SCALE GENOMIC DNA]</scope>
    <source>
        <strain evidence="2">MED-G24</strain>
    </source>
</reference>
<dbReference type="EMBL" id="NTKD01000014">
    <property type="protein sequence ID" value="PDH40230.1"/>
    <property type="molecule type" value="Genomic_DNA"/>
</dbReference>
<comment type="caution">
    <text evidence="2">The sequence shown here is derived from an EMBL/GenBank/DDBJ whole genome shotgun (WGS) entry which is preliminary data.</text>
</comment>
<dbReference type="Pfam" id="PF00296">
    <property type="entry name" value="Bac_luciferase"/>
    <property type="match status" value="1"/>
</dbReference>
<dbReference type="Proteomes" id="UP000219327">
    <property type="component" value="Unassembled WGS sequence"/>
</dbReference>
<dbReference type="InterPro" id="IPR011251">
    <property type="entry name" value="Luciferase-like_dom"/>
</dbReference>
<evidence type="ECO:0000313" key="2">
    <source>
        <dbReference type="EMBL" id="PDH40230.1"/>
    </source>
</evidence>
<organism evidence="2 3">
    <name type="scientific">OM182 bacterium MED-G24</name>
    <dbReference type="NCBI Taxonomy" id="1986255"/>
    <lineage>
        <taxon>Bacteria</taxon>
        <taxon>Pseudomonadati</taxon>
        <taxon>Pseudomonadota</taxon>
        <taxon>Gammaproteobacteria</taxon>
        <taxon>OMG group</taxon>
        <taxon>OM182 clade</taxon>
    </lineage>
</organism>
<protein>
    <recommendedName>
        <fullName evidence="1">Luciferase-like domain-containing protein</fullName>
    </recommendedName>
</protein>
<evidence type="ECO:0000313" key="3">
    <source>
        <dbReference type="Proteomes" id="UP000219327"/>
    </source>
</evidence>
<sequence length="69" mass="7806">MPCEKSIGTLMESFRLWQVLWSGESVSWDRRWQVEGQLAPTPYRPGGPRIWLGTGVPTGIERAARTFDG</sequence>
<dbReference type="GO" id="GO:0016705">
    <property type="term" value="F:oxidoreductase activity, acting on paired donors, with incorporation or reduction of molecular oxygen"/>
    <property type="evidence" value="ECO:0007669"/>
    <property type="project" value="InterPro"/>
</dbReference>
<dbReference type="AlphaFoldDB" id="A0A2A5WUJ2"/>
<dbReference type="InterPro" id="IPR036661">
    <property type="entry name" value="Luciferase-like_sf"/>
</dbReference>
<accession>A0A2A5WUJ2</accession>